<keyword evidence="3" id="KW-1185">Reference proteome</keyword>
<evidence type="ECO:0000313" key="3">
    <source>
        <dbReference type="Proteomes" id="UP000297245"/>
    </source>
</evidence>
<protein>
    <submittedName>
        <fullName evidence="2">Uncharacterized protein</fullName>
    </submittedName>
</protein>
<dbReference type="Proteomes" id="UP000297245">
    <property type="component" value="Unassembled WGS sequence"/>
</dbReference>
<feature type="compositionally biased region" description="Basic and acidic residues" evidence="1">
    <location>
        <begin position="10"/>
        <end position="27"/>
    </location>
</feature>
<evidence type="ECO:0000256" key="1">
    <source>
        <dbReference type="SAM" id="MobiDB-lite"/>
    </source>
</evidence>
<feature type="region of interest" description="Disordered" evidence="1">
    <location>
        <begin position="113"/>
        <end position="178"/>
    </location>
</feature>
<name>A0A4S8MP13_DENBC</name>
<accession>A0A4S8MP13</accession>
<feature type="region of interest" description="Disordered" evidence="1">
    <location>
        <begin position="1"/>
        <end position="27"/>
    </location>
</feature>
<sequence>MPLWNRGSSKRAEDFPPDQRRTHKNDEISGMLQNLSLDEKIKFNHNIEVNNNRRRRAHLAHALDPSKEDGSPTASLITVEDDEYQTIRKSPEWMNKLGTYLGLRFTQWAMKANEQDEKEKELRERERREWEREQVERRQVNRENPDEVEDTSGSQPVSQASKKNSKLAAPFTEEKRTHGQAQPIVFPQYLFVTANAKIHIPLGLFTTKNLKRLRVEGNAIAPKTHRNISSNQKEYILDVSKICDAFGIADSKHPTEGLSYVEFMDAAMNYYNFQCERDPDGPEGKGYAEFTRRHFEFFQHQSESPELYDFWKKHEFDLRVEKEAHNFGYDEAEYMRRWQIAQRDYAIDKSTKESMALVEAHTFVKVKDDYYERL</sequence>
<proteinExistence type="predicted"/>
<organism evidence="2 3">
    <name type="scientific">Dendrothele bispora (strain CBS 962.96)</name>
    <dbReference type="NCBI Taxonomy" id="1314807"/>
    <lineage>
        <taxon>Eukaryota</taxon>
        <taxon>Fungi</taxon>
        <taxon>Dikarya</taxon>
        <taxon>Basidiomycota</taxon>
        <taxon>Agaricomycotina</taxon>
        <taxon>Agaricomycetes</taxon>
        <taxon>Agaricomycetidae</taxon>
        <taxon>Agaricales</taxon>
        <taxon>Agaricales incertae sedis</taxon>
        <taxon>Dendrothele</taxon>
    </lineage>
</organism>
<feature type="compositionally biased region" description="Basic and acidic residues" evidence="1">
    <location>
        <begin position="113"/>
        <end position="145"/>
    </location>
</feature>
<reference evidence="2 3" key="1">
    <citation type="journal article" date="2019" name="Nat. Ecol. Evol.">
        <title>Megaphylogeny resolves global patterns of mushroom evolution.</title>
        <authorList>
            <person name="Varga T."/>
            <person name="Krizsan K."/>
            <person name="Foldi C."/>
            <person name="Dima B."/>
            <person name="Sanchez-Garcia M."/>
            <person name="Sanchez-Ramirez S."/>
            <person name="Szollosi G.J."/>
            <person name="Szarkandi J.G."/>
            <person name="Papp V."/>
            <person name="Albert L."/>
            <person name="Andreopoulos W."/>
            <person name="Angelini C."/>
            <person name="Antonin V."/>
            <person name="Barry K.W."/>
            <person name="Bougher N.L."/>
            <person name="Buchanan P."/>
            <person name="Buyck B."/>
            <person name="Bense V."/>
            <person name="Catcheside P."/>
            <person name="Chovatia M."/>
            <person name="Cooper J."/>
            <person name="Damon W."/>
            <person name="Desjardin D."/>
            <person name="Finy P."/>
            <person name="Geml J."/>
            <person name="Haridas S."/>
            <person name="Hughes K."/>
            <person name="Justo A."/>
            <person name="Karasinski D."/>
            <person name="Kautmanova I."/>
            <person name="Kiss B."/>
            <person name="Kocsube S."/>
            <person name="Kotiranta H."/>
            <person name="LaButti K.M."/>
            <person name="Lechner B.E."/>
            <person name="Liimatainen K."/>
            <person name="Lipzen A."/>
            <person name="Lukacs Z."/>
            <person name="Mihaltcheva S."/>
            <person name="Morgado L.N."/>
            <person name="Niskanen T."/>
            <person name="Noordeloos M.E."/>
            <person name="Ohm R.A."/>
            <person name="Ortiz-Santana B."/>
            <person name="Ovrebo C."/>
            <person name="Racz N."/>
            <person name="Riley R."/>
            <person name="Savchenko A."/>
            <person name="Shiryaev A."/>
            <person name="Soop K."/>
            <person name="Spirin V."/>
            <person name="Szebenyi C."/>
            <person name="Tomsovsky M."/>
            <person name="Tulloss R.E."/>
            <person name="Uehling J."/>
            <person name="Grigoriev I.V."/>
            <person name="Vagvolgyi C."/>
            <person name="Papp T."/>
            <person name="Martin F.M."/>
            <person name="Miettinen O."/>
            <person name="Hibbett D.S."/>
            <person name="Nagy L.G."/>
        </authorList>
    </citation>
    <scope>NUCLEOTIDE SEQUENCE [LARGE SCALE GENOMIC DNA]</scope>
    <source>
        <strain evidence="2 3">CBS 962.96</strain>
    </source>
</reference>
<gene>
    <name evidence="2" type="ORF">K435DRAFT_790944</name>
</gene>
<dbReference type="AlphaFoldDB" id="A0A4S8MP13"/>
<feature type="compositionally biased region" description="Polar residues" evidence="1">
    <location>
        <begin position="151"/>
        <end position="162"/>
    </location>
</feature>
<evidence type="ECO:0000313" key="2">
    <source>
        <dbReference type="EMBL" id="THV04572.1"/>
    </source>
</evidence>
<dbReference type="OrthoDB" id="3018573at2759"/>
<dbReference type="EMBL" id="ML179055">
    <property type="protein sequence ID" value="THV04572.1"/>
    <property type="molecule type" value="Genomic_DNA"/>
</dbReference>